<evidence type="ECO:0000256" key="2">
    <source>
        <dbReference type="ARBA" id="ARBA00005949"/>
    </source>
</evidence>
<dbReference type="PANTHER" id="PTHR24136">
    <property type="entry name" value="SOWAH (DROSOPHILA) HOMOLOG"/>
    <property type="match status" value="1"/>
</dbReference>
<dbReference type="Gene3D" id="1.10.750.20">
    <property type="entry name" value="SOCS box"/>
    <property type="match status" value="1"/>
</dbReference>
<protein>
    <recommendedName>
        <fullName evidence="8">SOCS box domain-containing protein</fullName>
    </recommendedName>
</protein>
<dbReference type="FunFam" id="1.10.750.20:FF:000001">
    <property type="entry name" value="Ankyrin repeat and SOCS box containing 1"/>
    <property type="match status" value="1"/>
</dbReference>
<dbReference type="SMART" id="SM00969">
    <property type="entry name" value="SOCS_box"/>
    <property type="match status" value="1"/>
</dbReference>
<organism evidence="9 10">
    <name type="scientific">Mola mola</name>
    <name type="common">Ocean sunfish</name>
    <name type="synonym">Tetraodon mola</name>
    <dbReference type="NCBI Taxonomy" id="94237"/>
    <lineage>
        <taxon>Eukaryota</taxon>
        <taxon>Metazoa</taxon>
        <taxon>Chordata</taxon>
        <taxon>Craniata</taxon>
        <taxon>Vertebrata</taxon>
        <taxon>Euteleostomi</taxon>
        <taxon>Actinopterygii</taxon>
        <taxon>Neopterygii</taxon>
        <taxon>Teleostei</taxon>
        <taxon>Neoteleostei</taxon>
        <taxon>Acanthomorphata</taxon>
        <taxon>Eupercaria</taxon>
        <taxon>Tetraodontiformes</taxon>
        <taxon>Molidae</taxon>
        <taxon>Mola</taxon>
    </lineage>
</organism>
<evidence type="ECO:0000259" key="8">
    <source>
        <dbReference type="PROSITE" id="PS50225"/>
    </source>
</evidence>
<dbReference type="AlphaFoldDB" id="A0A3Q3XGA2"/>
<dbReference type="GO" id="GO:0016567">
    <property type="term" value="P:protein ubiquitination"/>
    <property type="evidence" value="ECO:0007669"/>
    <property type="project" value="UniProtKB-UniPathway"/>
</dbReference>
<keyword evidence="3" id="KW-0677">Repeat</keyword>
<proteinExistence type="inferred from homology"/>
<dbReference type="Pfam" id="PF00023">
    <property type="entry name" value="Ank"/>
    <property type="match status" value="1"/>
</dbReference>
<dbReference type="PROSITE" id="PS50225">
    <property type="entry name" value="SOCS"/>
    <property type="match status" value="1"/>
</dbReference>
<dbReference type="PROSITE" id="PS50088">
    <property type="entry name" value="ANK_REPEAT"/>
    <property type="match status" value="4"/>
</dbReference>
<dbReference type="OMA" id="VKLYLCY"/>
<feature type="region of interest" description="Disordered" evidence="7">
    <location>
        <begin position="36"/>
        <end position="64"/>
    </location>
</feature>
<keyword evidence="10" id="KW-1185">Reference proteome</keyword>
<dbReference type="UniPathway" id="UPA00143"/>
<evidence type="ECO:0000256" key="5">
    <source>
        <dbReference type="ARBA" id="ARBA00023043"/>
    </source>
</evidence>
<feature type="repeat" description="ANK" evidence="6">
    <location>
        <begin position="220"/>
        <end position="252"/>
    </location>
</feature>
<dbReference type="PRINTS" id="PR01415">
    <property type="entry name" value="ANKYRIN"/>
</dbReference>
<dbReference type="InterPro" id="IPR002110">
    <property type="entry name" value="Ankyrin_rpt"/>
</dbReference>
<dbReference type="CDD" id="cd03723">
    <property type="entry name" value="SOCS_ASB4_ASB18"/>
    <property type="match status" value="1"/>
</dbReference>
<dbReference type="InterPro" id="IPR051573">
    <property type="entry name" value="Ankyrin-SOCS_box_domain"/>
</dbReference>
<comment type="similarity">
    <text evidence="2">Belongs to the ankyrin SOCS box (ASB) family.</text>
</comment>
<dbReference type="Pfam" id="PF07525">
    <property type="entry name" value="SOCS_box"/>
    <property type="match status" value="1"/>
</dbReference>
<reference evidence="9" key="2">
    <citation type="submission" date="2025-09" db="UniProtKB">
        <authorList>
            <consortium name="Ensembl"/>
        </authorList>
    </citation>
    <scope>IDENTIFICATION</scope>
</reference>
<dbReference type="InterPro" id="IPR001496">
    <property type="entry name" value="SOCS_box"/>
</dbReference>
<feature type="domain" description="SOCS box" evidence="8">
    <location>
        <begin position="384"/>
        <end position="428"/>
    </location>
</feature>
<name>A0A3Q3XGA2_MOLML</name>
<dbReference type="PANTHER" id="PTHR24136:SF18">
    <property type="entry name" value="ANKYRIN REPEAT AND SOCS BOX PROTEIN 5"/>
    <property type="match status" value="1"/>
</dbReference>
<dbReference type="InterPro" id="IPR036036">
    <property type="entry name" value="SOCS_box-like_dom_sf"/>
</dbReference>
<feature type="repeat" description="ANK" evidence="6">
    <location>
        <begin position="186"/>
        <end position="218"/>
    </location>
</feature>
<feature type="repeat" description="ANK" evidence="6">
    <location>
        <begin position="153"/>
        <end position="185"/>
    </location>
</feature>
<dbReference type="Proteomes" id="UP000261620">
    <property type="component" value="Unplaced"/>
</dbReference>
<dbReference type="GO" id="GO:0035556">
    <property type="term" value="P:intracellular signal transduction"/>
    <property type="evidence" value="ECO:0007669"/>
    <property type="project" value="InterPro"/>
</dbReference>
<dbReference type="SUPFAM" id="SSF158235">
    <property type="entry name" value="SOCS box-like"/>
    <property type="match status" value="1"/>
</dbReference>
<accession>A0A3Q3XGA2</accession>
<sequence length="437" mass="47944">MSKDTFPFSSASLRSLRLEQEFQEWDDSRRALARRRAMTRAQLPRAPRPPPGQQRLQEVRAPPPQVRCRDAAVHNTFMCGDMQGVYAVLRDPGMVNALMETVQEEMVWIPEMMWTLSSRVKLTSALRLAAGRGHAGCVEELLFRDAEVNADPGGNTALHDACMGGHAACVQLLLCHGAEPEVLAADGGAPLHLCTSAQSFRCAALLLDAGADVNARMRESRLTPLHVAARRGLEEHVALFLRHGADVLATSREGETPLNAACCGAERPSEAGRYLRVIQKLLDAGADPRTAGRKQHTPLHNACANCSPRIVEVLLQHGAKADAANCAGYTPLDCLLQVVEDYPDKQPEAVARSLLNHGLKQCLLSVPTLEVMLNSYEHRSFFDLVRERSGQPRSLQHLCRCALRRHLGARCHSAVGQLAIPARVREYLLLRNDGALQ</sequence>
<evidence type="ECO:0000256" key="3">
    <source>
        <dbReference type="ARBA" id="ARBA00022737"/>
    </source>
</evidence>
<evidence type="ECO:0000313" key="10">
    <source>
        <dbReference type="Proteomes" id="UP000261620"/>
    </source>
</evidence>
<dbReference type="Gene3D" id="1.25.40.20">
    <property type="entry name" value="Ankyrin repeat-containing domain"/>
    <property type="match status" value="1"/>
</dbReference>
<keyword evidence="4" id="KW-0833">Ubl conjugation pathway</keyword>
<evidence type="ECO:0000256" key="7">
    <source>
        <dbReference type="SAM" id="MobiDB-lite"/>
    </source>
</evidence>
<evidence type="ECO:0000256" key="1">
    <source>
        <dbReference type="ARBA" id="ARBA00004906"/>
    </source>
</evidence>
<feature type="repeat" description="ANK" evidence="6">
    <location>
        <begin position="294"/>
        <end position="326"/>
    </location>
</feature>
<dbReference type="SMART" id="SM00253">
    <property type="entry name" value="SOCS"/>
    <property type="match status" value="1"/>
</dbReference>
<evidence type="ECO:0000313" key="9">
    <source>
        <dbReference type="Ensembl" id="ENSMMOP00000022021.1"/>
    </source>
</evidence>
<dbReference type="InterPro" id="IPR036770">
    <property type="entry name" value="Ankyrin_rpt-contain_sf"/>
</dbReference>
<dbReference type="GO" id="GO:0045732">
    <property type="term" value="P:positive regulation of protein catabolic process"/>
    <property type="evidence" value="ECO:0007669"/>
    <property type="project" value="TreeGrafter"/>
</dbReference>
<evidence type="ECO:0000256" key="6">
    <source>
        <dbReference type="PROSITE-ProRule" id="PRU00023"/>
    </source>
</evidence>
<comment type="pathway">
    <text evidence="1">Protein modification; protein ubiquitination.</text>
</comment>
<dbReference type="STRING" id="94237.ENSMMOP00000022021"/>
<evidence type="ECO:0000256" key="4">
    <source>
        <dbReference type="ARBA" id="ARBA00022786"/>
    </source>
</evidence>
<dbReference type="Pfam" id="PF12796">
    <property type="entry name" value="Ank_2"/>
    <property type="match status" value="2"/>
</dbReference>
<keyword evidence="5 6" id="KW-0040">ANK repeat</keyword>
<dbReference type="PROSITE" id="PS50297">
    <property type="entry name" value="ANK_REP_REGION"/>
    <property type="match status" value="4"/>
</dbReference>
<dbReference type="SUPFAM" id="SSF48403">
    <property type="entry name" value="Ankyrin repeat"/>
    <property type="match status" value="1"/>
</dbReference>
<dbReference type="Ensembl" id="ENSMMOT00000022386.1">
    <property type="protein sequence ID" value="ENSMMOP00000022021.1"/>
    <property type="gene ID" value="ENSMMOG00000016742.1"/>
</dbReference>
<dbReference type="SMART" id="SM00248">
    <property type="entry name" value="ANK"/>
    <property type="match status" value="7"/>
</dbReference>
<reference evidence="9" key="1">
    <citation type="submission" date="2025-08" db="UniProtKB">
        <authorList>
            <consortium name="Ensembl"/>
        </authorList>
    </citation>
    <scope>IDENTIFICATION</scope>
</reference>